<keyword evidence="9" id="KW-1185">Reference proteome</keyword>
<dbReference type="Gene3D" id="3.90.180.10">
    <property type="entry name" value="Medium-chain alcohol dehydrogenases, catalytic domain"/>
    <property type="match status" value="1"/>
</dbReference>
<dbReference type="InterPro" id="IPR013154">
    <property type="entry name" value="ADH-like_N"/>
</dbReference>
<dbReference type="GO" id="GO:0046872">
    <property type="term" value="F:metal ion binding"/>
    <property type="evidence" value="ECO:0007669"/>
    <property type="project" value="UniProtKB-KW"/>
</dbReference>
<dbReference type="SMART" id="SM00829">
    <property type="entry name" value="PKS_ER"/>
    <property type="match status" value="1"/>
</dbReference>
<dbReference type="InterPro" id="IPR020843">
    <property type="entry name" value="ER"/>
</dbReference>
<dbReference type="SUPFAM" id="SSF50129">
    <property type="entry name" value="GroES-like"/>
    <property type="match status" value="1"/>
</dbReference>
<dbReference type="InterPro" id="IPR011032">
    <property type="entry name" value="GroES-like_sf"/>
</dbReference>
<protein>
    <submittedName>
        <fullName evidence="8">Alcohol dehydrogenase</fullName>
    </submittedName>
</protein>
<comment type="caution">
    <text evidence="8">The sequence shown here is derived from an EMBL/GenBank/DDBJ whole genome shotgun (WGS) entry which is preliminary data.</text>
</comment>
<dbReference type="AlphaFoldDB" id="A0A2L2XD55"/>
<comment type="similarity">
    <text evidence="2">Belongs to the zinc-containing alcohol dehydrogenase family.</text>
</comment>
<accession>A0A2L2XD55</accession>
<evidence type="ECO:0000259" key="7">
    <source>
        <dbReference type="SMART" id="SM00829"/>
    </source>
</evidence>
<dbReference type="SUPFAM" id="SSF51735">
    <property type="entry name" value="NAD(P)-binding Rossmann-fold domains"/>
    <property type="match status" value="1"/>
</dbReference>
<evidence type="ECO:0000256" key="1">
    <source>
        <dbReference type="ARBA" id="ARBA00001947"/>
    </source>
</evidence>
<evidence type="ECO:0000313" key="9">
    <source>
        <dbReference type="Proteomes" id="UP000239549"/>
    </source>
</evidence>
<dbReference type="PANTHER" id="PTHR43401:SF2">
    <property type="entry name" value="L-THREONINE 3-DEHYDROGENASE"/>
    <property type="match status" value="1"/>
</dbReference>
<dbReference type="Gene3D" id="3.40.50.720">
    <property type="entry name" value="NAD(P)-binding Rossmann-like Domain"/>
    <property type="match status" value="1"/>
</dbReference>
<dbReference type="FunFam" id="3.40.50.720:FF:000068">
    <property type="entry name" value="Sorbitol dehydrogenase"/>
    <property type="match status" value="1"/>
</dbReference>
<evidence type="ECO:0000256" key="2">
    <source>
        <dbReference type="ARBA" id="ARBA00008072"/>
    </source>
</evidence>
<dbReference type="Proteomes" id="UP000239549">
    <property type="component" value="Unassembled WGS sequence"/>
</dbReference>
<dbReference type="InterPro" id="IPR036291">
    <property type="entry name" value="NAD(P)-bd_dom_sf"/>
</dbReference>
<reference evidence="9" key="1">
    <citation type="submission" date="2018-02" db="EMBL/GenBank/DDBJ databases">
        <title>Genome sequence of Desulfocucumis palustris strain NAW-5.</title>
        <authorList>
            <person name="Watanabe M."/>
            <person name="Kojima H."/>
            <person name="Fukui M."/>
        </authorList>
    </citation>
    <scope>NUCLEOTIDE SEQUENCE [LARGE SCALE GENOMIC DNA]</scope>
    <source>
        <strain evidence="9">NAW-5</strain>
    </source>
</reference>
<keyword evidence="5" id="KW-0560">Oxidoreductase</keyword>
<dbReference type="PANTHER" id="PTHR43401">
    <property type="entry name" value="L-THREONINE 3-DEHYDROGENASE"/>
    <property type="match status" value="1"/>
</dbReference>
<feature type="domain" description="Enoyl reductase (ER)" evidence="7">
    <location>
        <begin position="10"/>
        <end position="336"/>
    </location>
</feature>
<dbReference type="Pfam" id="PF08240">
    <property type="entry name" value="ADH_N"/>
    <property type="match status" value="1"/>
</dbReference>
<gene>
    <name evidence="8" type="ORF">DCCM_3391</name>
</gene>
<comment type="cofactor">
    <cofactor evidence="1">
        <name>Zn(2+)</name>
        <dbReference type="ChEBI" id="CHEBI:29105"/>
    </cofactor>
</comment>
<dbReference type="RefSeq" id="WP_165792129.1">
    <property type="nucleotide sequence ID" value="NZ_BFAV01000130.1"/>
</dbReference>
<dbReference type="Pfam" id="PF00107">
    <property type="entry name" value="ADH_zinc_N"/>
    <property type="match status" value="1"/>
</dbReference>
<dbReference type="EMBL" id="BFAV01000130">
    <property type="protein sequence ID" value="GBF34279.1"/>
    <property type="molecule type" value="Genomic_DNA"/>
</dbReference>
<keyword evidence="4" id="KW-0862">Zinc</keyword>
<dbReference type="InterPro" id="IPR050129">
    <property type="entry name" value="Zn_alcohol_dh"/>
</dbReference>
<organism evidence="8 9">
    <name type="scientific">Desulfocucumis palustris</name>
    <dbReference type="NCBI Taxonomy" id="1898651"/>
    <lineage>
        <taxon>Bacteria</taxon>
        <taxon>Bacillati</taxon>
        <taxon>Bacillota</taxon>
        <taxon>Clostridia</taxon>
        <taxon>Eubacteriales</taxon>
        <taxon>Desulfocucumaceae</taxon>
        <taxon>Desulfocucumis</taxon>
    </lineage>
</organism>
<evidence type="ECO:0000256" key="5">
    <source>
        <dbReference type="ARBA" id="ARBA00023002"/>
    </source>
</evidence>
<evidence type="ECO:0000256" key="6">
    <source>
        <dbReference type="ARBA" id="ARBA00023027"/>
    </source>
</evidence>
<evidence type="ECO:0000256" key="4">
    <source>
        <dbReference type="ARBA" id="ARBA00022833"/>
    </source>
</evidence>
<keyword evidence="3" id="KW-0479">Metal-binding</keyword>
<dbReference type="InterPro" id="IPR013149">
    <property type="entry name" value="ADH-like_C"/>
</dbReference>
<dbReference type="GO" id="GO:0016491">
    <property type="term" value="F:oxidoreductase activity"/>
    <property type="evidence" value="ECO:0007669"/>
    <property type="project" value="UniProtKB-KW"/>
</dbReference>
<sequence>MLRANLVQPGQFRIEDVPLPDIKENEVLIKVKVCGICGSDIHAYYGKHPFISCPVVPGHEFSGVIEEIRANAAGKWQKGDRVIVEPSLVCGKCYNCRHDRYNICNELKVMGCQSDGAFSEYIAVPEQKVIKLDPKLTFEEGAMVEPLAVGVHAAEKARLKAGQTAVVIGAGTIGLMVLQAAKAMGAGVIVADVIDGRLDMAGQLGADHTINVSREPLDTAVNRLLPDGPDVILECVGAANTVNAAIHTARKGGRIVIVGVSSGDIPLPLGLIQDRELELVGDLMYMRPDFIKAQQLVAEERVKLRPLLSKTFKLKEVVEAFNYIETNKENAFKVLLLVN</sequence>
<proteinExistence type="inferred from homology"/>
<keyword evidence="6" id="KW-0520">NAD</keyword>
<name>A0A2L2XD55_9FIRM</name>
<evidence type="ECO:0000313" key="8">
    <source>
        <dbReference type="EMBL" id="GBF34279.1"/>
    </source>
</evidence>
<evidence type="ECO:0000256" key="3">
    <source>
        <dbReference type="ARBA" id="ARBA00022723"/>
    </source>
</evidence>